<organism evidence="2 3">
    <name type="scientific">Catenulispora yoronensis</name>
    <dbReference type="NCBI Taxonomy" id="450799"/>
    <lineage>
        <taxon>Bacteria</taxon>
        <taxon>Bacillati</taxon>
        <taxon>Actinomycetota</taxon>
        <taxon>Actinomycetes</taxon>
        <taxon>Catenulisporales</taxon>
        <taxon>Catenulisporaceae</taxon>
        <taxon>Catenulispora</taxon>
    </lineage>
</organism>
<dbReference type="EMBL" id="BAAAQN010000084">
    <property type="protein sequence ID" value="GAA2061821.1"/>
    <property type="molecule type" value="Genomic_DNA"/>
</dbReference>
<protein>
    <submittedName>
        <fullName evidence="2">Uncharacterized protein</fullName>
    </submittedName>
</protein>
<evidence type="ECO:0000313" key="2">
    <source>
        <dbReference type="EMBL" id="GAA2061821.1"/>
    </source>
</evidence>
<keyword evidence="3" id="KW-1185">Reference proteome</keyword>
<sequence length="59" mass="5793">MNTKNAGASANRANPDPTLVCGTADQPTRRAGGFPVRQASTGANVALGDAETALLAGAP</sequence>
<proteinExistence type="predicted"/>
<gene>
    <name evidence="2" type="ORF">GCM10009839_86130</name>
</gene>
<dbReference type="RefSeq" id="WP_344671535.1">
    <property type="nucleotide sequence ID" value="NZ_BAAAQN010000084.1"/>
</dbReference>
<reference evidence="3" key="1">
    <citation type="journal article" date="2019" name="Int. J. Syst. Evol. Microbiol.">
        <title>The Global Catalogue of Microorganisms (GCM) 10K type strain sequencing project: providing services to taxonomists for standard genome sequencing and annotation.</title>
        <authorList>
            <consortium name="The Broad Institute Genomics Platform"/>
            <consortium name="The Broad Institute Genome Sequencing Center for Infectious Disease"/>
            <person name="Wu L."/>
            <person name="Ma J."/>
        </authorList>
    </citation>
    <scope>NUCLEOTIDE SEQUENCE [LARGE SCALE GENOMIC DNA]</scope>
    <source>
        <strain evidence="3">JCM 16014</strain>
    </source>
</reference>
<dbReference type="Proteomes" id="UP001500751">
    <property type="component" value="Unassembled WGS sequence"/>
</dbReference>
<evidence type="ECO:0000313" key="3">
    <source>
        <dbReference type="Proteomes" id="UP001500751"/>
    </source>
</evidence>
<accession>A0ABP5H3J8</accession>
<feature type="region of interest" description="Disordered" evidence="1">
    <location>
        <begin position="1"/>
        <end position="30"/>
    </location>
</feature>
<comment type="caution">
    <text evidence="2">The sequence shown here is derived from an EMBL/GenBank/DDBJ whole genome shotgun (WGS) entry which is preliminary data.</text>
</comment>
<feature type="compositionally biased region" description="Polar residues" evidence="1">
    <location>
        <begin position="1"/>
        <end position="12"/>
    </location>
</feature>
<evidence type="ECO:0000256" key="1">
    <source>
        <dbReference type="SAM" id="MobiDB-lite"/>
    </source>
</evidence>
<name>A0ABP5H3J8_9ACTN</name>